<dbReference type="Pfam" id="PF04826">
    <property type="entry name" value="Arm_2"/>
    <property type="match status" value="1"/>
</dbReference>
<keyword evidence="2" id="KW-0812">Transmembrane</keyword>
<dbReference type="STRING" id="137246.A0A401SQV6"/>
<dbReference type="InterPro" id="IPR051303">
    <property type="entry name" value="Armcx_regulator"/>
</dbReference>
<comment type="subcellular location">
    <subcellularLocation>
        <location evidence="1">Mitochondrion outer membrane</location>
        <topology evidence="1">Single-pass membrane protein</topology>
    </subcellularLocation>
</comment>
<dbReference type="EMBL" id="BEZZ01000459">
    <property type="protein sequence ID" value="GCC32768.1"/>
    <property type="molecule type" value="Genomic_DNA"/>
</dbReference>
<organism evidence="7 8">
    <name type="scientific">Chiloscyllium punctatum</name>
    <name type="common">Brownbanded bambooshark</name>
    <name type="synonym">Hemiscyllium punctatum</name>
    <dbReference type="NCBI Taxonomy" id="137246"/>
    <lineage>
        <taxon>Eukaryota</taxon>
        <taxon>Metazoa</taxon>
        <taxon>Chordata</taxon>
        <taxon>Craniata</taxon>
        <taxon>Vertebrata</taxon>
        <taxon>Chondrichthyes</taxon>
        <taxon>Elasmobranchii</taxon>
        <taxon>Galeomorphii</taxon>
        <taxon>Galeoidea</taxon>
        <taxon>Orectolobiformes</taxon>
        <taxon>Hemiscylliidae</taxon>
        <taxon>Chiloscyllium</taxon>
    </lineage>
</organism>
<evidence type="ECO:0000256" key="4">
    <source>
        <dbReference type="ARBA" id="ARBA00023128"/>
    </source>
</evidence>
<keyword evidence="5" id="KW-0472">Membrane</keyword>
<name>A0A401SQV6_CHIPU</name>
<comment type="caution">
    <text evidence="7">The sequence shown here is derived from an EMBL/GenBank/DDBJ whole genome shotgun (WGS) entry which is preliminary data.</text>
</comment>
<evidence type="ECO:0000259" key="6">
    <source>
        <dbReference type="Pfam" id="PF04826"/>
    </source>
</evidence>
<keyword evidence="8" id="KW-1185">Reference proteome</keyword>
<keyword evidence="4" id="KW-0496">Mitochondrion</keyword>
<sequence length="329" mass="37122">MVELFDEACRKKLIGILTGAGAVYLLYRAIRSGLVTPQEDDEDLLIDKSGNSTLDSIGAVGHHLVSSNSASSNSVKMSLQDLKTVLTILHESKDPVIRGTILTSIYRIPGFSSSQELFRSEGGISIIAESLDDPLNYIKSSAVTVFNFLSNDPVNRDLLVKYIPQVLKLTMSTFQEFEQLPCLRFLTKMSHNHQNHLMLKHAIPDFFLLLQTGSSSIKFQVLQILINFSTNLELTFDMFNVQIEASFLFLFNYFQRQDILNDLLLLISNLNEIRRSLPYRSNNHVYCNDSLFVLLFGPNSQFSSRLIYLMASPDDRIKLQAARIVTNLG</sequence>
<evidence type="ECO:0000313" key="8">
    <source>
        <dbReference type="Proteomes" id="UP000287033"/>
    </source>
</evidence>
<dbReference type="Proteomes" id="UP000287033">
    <property type="component" value="Unassembled WGS sequence"/>
</dbReference>
<evidence type="ECO:0000256" key="2">
    <source>
        <dbReference type="ARBA" id="ARBA00022692"/>
    </source>
</evidence>
<dbReference type="InterPro" id="IPR006911">
    <property type="entry name" value="ARM-rpt_dom"/>
</dbReference>
<dbReference type="InterPro" id="IPR011989">
    <property type="entry name" value="ARM-like"/>
</dbReference>
<keyword evidence="3" id="KW-1133">Transmembrane helix</keyword>
<accession>A0A401SQV6</accession>
<dbReference type="GO" id="GO:0005741">
    <property type="term" value="C:mitochondrial outer membrane"/>
    <property type="evidence" value="ECO:0007669"/>
    <property type="project" value="UniProtKB-SubCell"/>
</dbReference>
<proteinExistence type="predicted"/>
<dbReference type="PANTHER" id="PTHR15712">
    <property type="entry name" value="ARMADILLO REPEAT CONTAINING PROTEIN"/>
    <property type="match status" value="1"/>
</dbReference>
<evidence type="ECO:0000256" key="5">
    <source>
        <dbReference type="ARBA" id="ARBA00023136"/>
    </source>
</evidence>
<dbReference type="SUPFAM" id="SSF48371">
    <property type="entry name" value="ARM repeat"/>
    <property type="match status" value="1"/>
</dbReference>
<evidence type="ECO:0000256" key="3">
    <source>
        <dbReference type="ARBA" id="ARBA00022989"/>
    </source>
</evidence>
<gene>
    <name evidence="7" type="ORF">chiPu_0011232</name>
</gene>
<dbReference type="AlphaFoldDB" id="A0A401SQV6"/>
<protein>
    <recommendedName>
        <fullName evidence="6">Armadillo repeat-containing domain-containing protein</fullName>
    </recommendedName>
</protein>
<evidence type="ECO:0000313" key="7">
    <source>
        <dbReference type="EMBL" id="GCC32768.1"/>
    </source>
</evidence>
<feature type="domain" description="Armadillo repeat-containing" evidence="6">
    <location>
        <begin position="79"/>
        <end position="294"/>
    </location>
</feature>
<evidence type="ECO:0000256" key="1">
    <source>
        <dbReference type="ARBA" id="ARBA00004572"/>
    </source>
</evidence>
<reference evidence="7 8" key="1">
    <citation type="journal article" date="2018" name="Nat. Ecol. Evol.">
        <title>Shark genomes provide insights into elasmobranch evolution and the origin of vertebrates.</title>
        <authorList>
            <person name="Hara Y"/>
            <person name="Yamaguchi K"/>
            <person name="Onimaru K"/>
            <person name="Kadota M"/>
            <person name="Koyanagi M"/>
            <person name="Keeley SD"/>
            <person name="Tatsumi K"/>
            <person name="Tanaka K"/>
            <person name="Motone F"/>
            <person name="Kageyama Y"/>
            <person name="Nozu R"/>
            <person name="Adachi N"/>
            <person name="Nishimura O"/>
            <person name="Nakagawa R"/>
            <person name="Tanegashima C"/>
            <person name="Kiyatake I"/>
            <person name="Matsumoto R"/>
            <person name="Murakumo K"/>
            <person name="Nishida K"/>
            <person name="Terakita A"/>
            <person name="Kuratani S"/>
            <person name="Sato K"/>
            <person name="Hyodo S Kuraku.S."/>
        </authorList>
    </citation>
    <scope>NUCLEOTIDE SEQUENCE [LARGE SCALE GENOMIC DNA]</scope>
</reference>
<dbReference type="PANTHER" id="PTHR15712:SF23">
    <property type="entry name" value="ARMADILLO REPEAT CONTAINING 10"/>
    <property type="match status" value="1"/>
</dbReference>
<dbReference type="InterPro" id="IPR016024">
    <property type="entry name" value="ARM-type_fold"/>
</dbReference>
<dbReference type="OrthoDB" id="9931937at2759"/>
<dbReference type="Gene3D" id="1.25.10.10">
    <property type="entry name" value="Leucine-rich Repeat Variant"/>
    <property type="match status" value="1"/>
</dbReference>